<dbReference type="RefSeq" id="WP_206573816.1">
    <property type="nucleotide sequence ID" value="NZ_JAFKCV010000005.1"/>
</dbReference>
<dbReference type="NCBIfam" id="TIGR00254">
    <property type="entry name" value="GGDEF"/>
    <property type="match status" value="1"/>
</dbReference>
<keyword evidence="3" id="KW-1133">Transmembrane helix</keyword>
<keyword evidence="6" id="KW-1185">Reference proteome</keyword>
<keyword evidence="3" id="KW-0812">Transmembrane</keyword>
<feature type="domain" description="GGDEF" evidence="4">
    <location>
        <begin position="339"/>
        <end position="471"/>
    </location>
</feature>
<dbReference type="PROSITE" id="PS50887">
    <property type="entry name" value="GGDEF"/>
    <property type="match status" value="1"/>
</dbReference>
<dbReference type="EMBL" id="JAFKCV010000005">
    <property type="protein sequence ID" value="MBN7825699.1"/>
    <property type="molecule type" value="Genomic_DNA"/>
</dbReference>
<dbReference type="InterPro" id="IPR000160">
    <property type="entry name" value="GGDEF_dom"/>
</dbReference>
<evidence type="ECO:0000256" key="1">
    <source>
        <dbReference type="ARBA" id="ARBA00012528"/>
    </source>
</evidence>
<dbReference type="Proteomes" id="UP000664654">
    <property type="component" value="Unassembled WGS sequence"/>
</dbReference>
<dbReference type="InterPro" id="IPR029787">
    <property type="entry name" value="Nucleotide_cyclase"/>
</dbReference>
<protein>
    <recommendedName>
        <fullName evidence="1">diguanylate cyclase</fullName>
        <ecNumber evidence="1">2.7.7.65</ecNumber>
    </recommendedName>
</protein>
<keyword evidence="3" id="KW-0472">Membrane</keyword>
<evidence type="ECO:0000256" key="3">
    <source>
        <dbReference type="SAM" id="Phobius"/>
    </source>
</evidence>
<dbReference type="InterPro" id="IPR043128">
    <property type="entry name" value="Rev_trsase/Diguanyl_cyclase"/>
</dbReference>
<evidence type="ECO:0000313" key="5">
    <source>
        <dbReference type="EMBL" id="MBN7825699.1"/>
    </source>
</evidence>
<gene>
    <name evidence="5" type="ORF">J0A66_10735</name>
</gene>
<comment type="caution">
    <text evidence="5">The sequence shown here is derived from an EMBL/GenBank/DDBJ whole genome shotgun (WGS) entry which is preliminary data.</text>
</comment>
<dbReference type="PANTHER" id="PTHR45138:SF9">
    <property type="entry name" value="DIGUANYLATE CYCLASE DGCM-RELATED"/>
    <property type="match status" value="1"/>
</dbReference>
<dbReference type="Pfam" id="PF00990">
    <property type="entry name" value="GGDEF"/>
    <property type="match status" value="1"/>
</dbReference>
<proteinExistence type="predicted"/>
<comment type="catalytic activity">
    <reaction evidence="2">
        <text>2 GTP = 3',3'-c-di-GMP + 2 diphosphate</text>
        <dbReference type="Rhea" id="RHEA:24898"/>
        <dbReference type="ChEBI" id="CHEBI:33019"/>
        <dbReference type="ChEBI" id="CHEBI:37565"/>
        <dbReference type="ChEBI" id="CHEBI:58805"/>
        <dbReference type="EC" id="2.7.7.65"/>
    </reaction>
</comment>
<reference evidence="5" key="1">
    <citation type="submission" date="2021-03" db="EMBL/GenBank/DDBJ databases">
        <title>novel species isolated from a fishpond in China.</title>
        <authorList>
            <person name="Lu H."/>
            <person name="Cai Z."/>
        </authorList>
    </citation>
    <scope>NUCLEOTIDE SEQUENCE</scope>
    <source>
        <strain evidence="5">JCM 30855</strain>
    </source>
</reference>
<evidence type="ECO:0000313" key="6">
    <source>
        <dbReference type="Proteomes" id="UP000664654"/>
    </source>
</evidence>
<feature type="transmembrane region" description="Helical" evidence="3">
    <location>
        <begin position="280"/>
        <end position="305"/>
    </location>
</feature>
<dbReference type="CDD" id="cd01949">
    <property type="entry name" value="GGDEF"/>
    <property type="match status" value="1"/>
</dbReference>
<dbReference type="EC" id="2.7.7.65" evidence="1"/>
<dbReference type="SUPFAM" id="SSF55073">
    <property type="entry name" value="Nucleotide cyclase"/>
    <property type="match status" value="1"/>
</dbReference>
<evidence type="ECO:0000256" key="2">
    <source>
        <dbReference type="ARBA" id="ARBA00034247"/>
    </source>
</evidence>
<dbReference type="AlphaFoldDB" id="A0A939DN91"/>
<dbReference type="PANTHER" id="PTHR45138">
    <property type="entry name" value="REGULATORY COMPONENTS OF SENSORY TRANSDUCTION SYSTEM"/>
    <property type="match status" value="1"/>
</dbReference>
<evidence type="ECO:0000259" key="4">
    <source>
        <dbReference type="PROSITE" id="PS50887"/>
    </source>
</evidence>
<dbReference type="Gene3D" id="3.30.70.270">
    <property type="match status" value="1"/>
</dbReference>
<sequence length="479" mass="54542">MNIFRTLHSSLLLLFVVVVIAIVTLAHFTVGRIVAEQSRAQQKSISPAIHLVVDNIIRPLHIAQTLAQSTEIRQIMAAEPVDEEAAFARLRQMQEDFGMYFFIASEQSRIQYHSDGTQHPLTEGKVDWYFKYKDAPVKAIADVGKWEAPHFFIDLKIYDENDRFLGFFGTGTNLTSFIELFAEYKVDHGYDFLFLNPKRQIMLSSDPELIGNRSGFHSLDSLPWYQQVVSEGQQYELNNLLIRKDNQDYLIAEIELAPFNWTLLILTPLQARQSEISQAFIASVVGLLLVVFALFLLIYNLLFYFRRSSRRPMMIDPLLNLDTRDEAINQFNRLVELHGQAAVVLVNIVNVKEINTLLGHNTGDYALRFSAKVFREHLTNEDFVSRWRGESFVLTLPGQSLSEAKAVAEQIRFSLTITQVHGLDRQFQLQTTVAVSHSTHGRTLPAIITDAEKHLGQAGPKAFRQVILCEDARTAETTD</sequence>
<dbReference type="InterPro" id="IPR050469">
    <property type="entry name" value="Diguanylate_Cyclase"/>
</dbReference>
<dbReference type="GO" id="GO:0052621">
    <property type="term" value="F:diguanylate cyclase activity"/>
    <property type="evidence" value="ECO:0007669"/>
    <property type="project" value="UniProtKB-EC"/>
</dbReference>
<organism evidence="5 6">
    <name type="scientific">Bowmanella dokdonensis</name>
    <dbReference type="NCBI Taxonomy" id="751969"/>
    <lineage>
        <taxon>Bacteria</taxon>
        <taxon>Pseudomonadati</taxon>
        <taxon>Pseudomonadota</taxon>
        <taxon>Gammaproteobacteria</taxon>
        <taxon>Alteromonadales</taxon>
        <taxon>Alteromonadaceae</taxon>
        <taxon>Bowmanella</taxon>
    </lineage>
</organism>
<accession>A0A939DN91</accession>
<name>A0A939DN91_9ALTE</name>
<dbReference type="SMART" id="SM00267">
    <property type="entry name" value="GGDEF"/>
    <property type="match status" value="1"/>
</dbReference>